<evidence type="ECO:0000256" key="11">
    <source>
        <dbReference type="ARBA" id="ARBA00023049"/>
    </source>
</evidence>
<dbReference type="PANTHER" id="PTHR46322:SF1">
    <property type="entry name" value="PUROMYCIN-SENSITIVE AMINOPEPTIDASE"/>
    <property type="match status" value="1"/>
</dbReference>
<comment type="similarity">
    <text evidence="3">Belongs to the peptidase M1 family.</text>
</comment>
<comment type="function">
    <text evidence="13">Aminopeptidase N is involved in the degradation of intracellular peptides generated by protein breakdown during normal growth as well as in response to nutrient starvation.</text>
</comment>
<reference evidence="18 19" key="1">
    <citation type="submission" date="2015-07" db="EMBL/GenBank/DDBJ databases">
        <title>Isolation and Genomic Characterization of a Novel Halophilic Metal-Reducing Deltaproteobacterium from the Deep Subsurface.</title>
        <authorList>
            <person name="Badalamenti J.P."/>
            <person name="Summers Z.M."/>
            <person name="Gralnick J.A."/>
            <person name="Bond D.R."/>
        </authorList>
    </citation>
    <scope>NUCLEOTIDE SEQUENCE [LARGE SCALE GENOMIC DNA]</scope>
    <source>
        <strain evidence="18 19">WTL</strain>
    </source>
</reference>
<sequence length="878" mass="98444">MTTPQAIYLRDYSPPAYLVETVDLHFDLGDDLTLVRSRLALRRNPDLCRGENALVLQGRCLELRSLRLDGRTLAAEDYRLDDETLTLAGVPEAFVLEVETAIRPRENTSLEGLYQSSGNFCTQCEPQGFRKITYYPDRSDVMARFTTTLVADRRFPVLLANGNLVEKGDLEGGRHFARWEDPFKKPSYLFALVAGDLVKIEDRFRTRSGREVTLQIYVEARNADRCAHAMASLQKAMAWDEEIYGLEYDLDIYMIVAVDDFNFGAMENKGLNIFNSKYVLARPDTATDADYQGIEGVIGHEYFHNWTGNRVTCRDWFQLSLKEGLTVFRDQEFSADMTSRPVKRIEEVRLLRNTQFPEDAGPMAHPVRPASYVEINNFYTATVYNKGAEVIRMYHTLLGDAAFCRGLALYLRRHDGQAVTTDDFLAAMAEAGQIDLEQFRLWYSQAGTPELAVKCVYDEERRTLTLTVRQSCPPTPGEAEKAPFHIPLALGLVGRNGCDLPLQLEGETEATTGTRVLSLHNEEETFCFINLPEAPVPSLLRNFSAPVRLKTDLDDNDLAFLMACDNDPFNRWEAGQQLSTRLLLRQVEAFGRGETLVLDPLLPGAFRALLGDSDADPALIALALTLPSETFLAEQMPVIDPSAIHEVREFFRRQLATDLRQLLLAVYTDQQEDGPYTPDPAAVGRRALKNLALSYLMTLDDPALRSLCLRQFKRADNMTDVIAALGALAGSATEEGTAALEDFYLRWQNDPLVLDKWLSLQATSRRTDTLAEVRRLLGHPAYNGKNPNKVRALVGAFCQGNPARFHDPSGAGYAFCADQVLALDPVNPQVAARLAGAFSNWRRFDPKRQALMKEELERIAAVAGISRDVYEIVMKSLA</sequence>
<keyword evidence="8" id="KW-0479">Metal-binding</keyword>
<dbReference type="FunFam" id="1.10.390.10:FF:000002">
    <property type="entry name" value="Aminopeptidase N"/>
    <property type="match status" value="1"/>
</dbReference>
<evidence type="ECO:0000256" key="12">
    <source>
        <dbReference type="ARBA" id="ARBA00029840"/>
    </source>
</evidence>
<dbReference type="Gene3D" id="2.60.40.1840">
    <property type="match status" value="1"/>
</dbReference>
<dbReference type="GO" id="GO:0008237">
    <property type="term" value="F:metallopeptidase activity"/>
    <property type="evidence" value="ECO:0007669"/>
    <property type="project" value="UniProtKB-KW"/>
</dbReference>
<evidence type="ECO:0000256" key="2">
    <source>
        <dbReference type="ARBA" id="ARBA00001947"/>
    </source>
</evidence>
<feature type="domain" description="Peptidase M1 alanyl aminopeptidase C-terminal" evidence="16">
    <location>
        <begin position="555"/>
        <end position="878"/>
    </location>
</feature>
<dbReference type="AlphaFoldDB" id="A0A0M3QGQ9"/>
<dbReference type="Gene3D" id="1.25.50.10">
    <property type="entry name" value="Peptidase M1, alanyl aminopeptidase, C-terminal domain"/>
    <property type="match status" value="1"/>
</dbReference>
<dbReference type="FunFam" id="2.60.40.1840:FF:000001">
    <property type="entry name" value="Aminopeptidase N"/>
    <property type="match status" value="1"/>
</dbReference>
<dbReference type="GO" id="GO:0008270">
    <property type="term" value="F:zinc ion binding"/>
    <property type="evidence" value="ECO:0007669"/>
    <property type="project" value="InterPro"/>
</dbReference>
<dbReference type="InterPro" id="IPR001930">
    <property type="entry name" value="Peptidase_M1"/>
</dbReference>
<dbReference type="GO" id="GO:0006508">
    <property type="term" value="P:proteolysis"/>
    <property type="evidence" value="ECO:0007669"/>
    <property type="project" value="UniProtKB-KW"/>
</dbReference>
<evidence type="ECO:0000256" key="1">
    <source>
        <dbReference type="ARBA" id="ARBA00000098"/>
    </source>
</evidence>
<dbReference type="RefSeq" id="WP_053552165.1">
    <property type="nucleotide sequence ID" value="NZ_CP010802.1"/>
</dbReference>
<dbReference type="OrthoDB" id="9816201at2"/>
<evidence type="ECO:0000256" key="4">
    <source>
        <dbReference type="ARBA" id="ARBA00012564"/>
    </source>
</evidence>
<dbReference type="Gene3D" id="3.30.2010.30">
    <property type="match status" value="1"/>
</dbReference>
<dbReference type="Gene3D" id="1.10.390.10">
    <property type="entry name" value="Neutral Protease Domain 2"/>
    <property type="match status" value="1"/>
</dbReference>
<dbReference type="InterPro" id="IPR027268">
    <property type="entry name" value="Peptidase_M4/M1_CTD_sf"/>
</dbReference>
<keyword evidence="11" id="KW-0482">Metalloprotease</keyword>
<accession>A0A0M3QGQ9</accession>
<dbReference type="Pfam" id="PF17900">
    <property type="entry name" value="Peptidase_M1_N"/>
    <property type="match status" value="1"/>
</dbReference>
<dbReference type="InterPro" id="IPR038438">
    <property type="entry name" value="PepN_Ig-like_sf"/>
</dbReference>
<dbReference type="Pfam" id="PF01433">
    <property type="entry name" value="Peptidase_M1"/>
    <property type="match status" value="1"/>
</dbReference>
<dbReference type="CDD" id="cd09600">
    <property type="entry name" value="M1_APN"/>
    <property type="match status" value="1"/>
</dbReference>
<dbReference type="InterPro" id="IPR045357">
    <property type="entry name" value="Aminopeptidase_N-like_N"/>
</dbReference>
<evidence type="ECO:0000256" key="13">
    <source>
        <dbReference type="ARBA" id="ARBA00059739"/>
    </source>
</evidence>
<keyword evidence="9" id="KW-0378">Hydrolase</keyword>
<keyword evidence="19" id="KW-1185">Reference proteome</keyword>
<comment type="catalytic activity">
    <reaction evidence="1">
        <text>Release of an N-terminal amino acid, Xaa-|-Yaa- from a peptide, amide or arylamide. Xaa is preferably Ala, but may be most amino acids including Pro (slow action). When a terminal hydrophobic residue is followed by a prolyl residue, the two may be released as an intact Xaa-Pro dipeptide.</text>
        <dbReference type="EC" id="3.4.11.2"/>
    </reaction>
</comment>
<dbReference type="STRING" id="1603606.DSOUD_3519"/>
<dbReference type="PATRIC" id="fig|1603606.3.peg.3793"/>
<dbReference type="InterPro" id="IPR035414">
    <property type="entry name" value="Peptidase_M1_pepN_Ig-like"/>
</dbReference>
<keyword evidence="7" id="KW-0645">Protease</keyword>
<dbReference type="SUPFAM" id="SSF63737">
    <property type="entry name" value="Leukotriene A4 hydrolase N-terminal domain"/>
    <property type="match status" value="1"/>
</dbReference>
<evidence type="ECO:0000259" key="17">
    <source>
        <dbReference type="Pfam" id="PF17900"/>
    </source>
</evidence>
<dbReference type="InterPro" id="IPR012779">
    <property type="entry name" value="Peptidase_M1_pepN"/>
</dbReference>
<evidence type="ECO:0000259" key="15">
    <source>
        <dbReference type="Pfam" id="PF11940"/>
    </source>
</evidence>
<feature type="domain" description="Aminopeptidase N-like N-terminal" evidence="17">
    <location>
        <begin position="102"/>
        <end position="189"/>
    </location>
</feature>
<dbReference type="KEGG" id="des:DSOUD_3519"/>
<dbReference type="InterPro" id="IPR024601">
    <property type="entry name" value="Peptidase_M1_pepN_C"/>
</dbReference>
<dbReference type="Gene3D" id="2.60.40.1730">
    <property type="entry name" value="tricorn interacting facor f3 domain"/>
    <property type="match status" value="1"/>
</dbReference>
<evidence type="ECO:0000259" key="14">
    <source>
        <dbReference type="Pfam" id="PF01433"/>
    </source>
</evidence>
<evidence type="ECO:0000256" key="8">
    <source>
        <dbReference type="ARBA" id="ARBA00022723"/>
    </source>
</evidence>
<keyword evidence="6 18" id="KW-0031">Aminopeptidase</keyword>
<evidence type="ECO:0000256" key="3">
    <source>
        <dbReference type="ARBA" id="ARBA00010136"/>
    </source>
</evidence>
<evidence type="ECO:0000256" key="6">
    <source>
        <dbReference type="ARBA" id="ARBA00022438"/>
    </source>
</evidence>
<dbReference type="InterPro" id="IPR014782">
    <property type="entry name" value="Peptidase_M1_dom"/>
</dbReference>
<organism evidence="18 19">
    <name type="scientific">Desulfuromonas soudanensis</name>
    <dbReference type="NCBI Taxonomy" id="1603606"/>
    <lineage>
        <taxon>Bacteria</taxon>
        <taxon>Pseudomonadati</taxon>
        <taxon>Thermodesulfobacteriota</taxon>
        <taxon>Desulfuromonadia</taxon>
        <taxon>Desulfuromonadales</taxon>
        <taxon>Desulfuromonadaceae</taxon>
        <taxon>Desulfuromonas</taxon>
    </lineage>
</organism>
<evidence type="ECO:0000256" key="10">
    <source>
        <dbReference type="ARBA" id="ARBA00022833"/>
    </source>
</evidence>
<dbReference type="InterPro" id="IPR037144">
    <property type="entry name" value="Peptidase_M1_pepN_C_sf"/>
</dbReference>
<evidence type="ECO:0000256" key="9">
    <source>
        <dbReference type="ARBA" id="ARBA00022801"/>
    </source>
</evidence>
<feature type="domain" description="Peptidase M1 alanyl aminopeptidase Ig-like fold" evidence="15">
    <location>
        <begin position="447"/>
        <end position="551"/>
    </location>
</feature>
<dbReference type="GO" id="GO:0016285">
    <property type="term" value="F:alanyl aminopeptidase activity"/>
    <property type="evidence" value="ECO:0007669"/>
    <property type="project" value="UniProtKB-EC"/>
</dbReference>
<dbReference type="EMBL" id="CP010802">
    <property type="protein sequence ID" value="ALC18233.1"/>
    <property type="molecule type" value="Genomic_DNA"/>
</dbReference>
<evidence type="ECO:0000256" key="5">
    <source>
        <dbReference type="ARBA" id="ARBA00015611"/>
    </source>
</evidence>
<dbReference type="NCBIfam" id="TIGR02414">
    <property type="entry name" value="pepN_proteo"/>
    <property type="match status" value="1"/>
</dbReference>
<dbReference type="Proteomes" id="UP000057158">
    <property type="component" value="Chromosome"/>
</dbReference>
<evidence type="ECO:0000313" key="18">
    <source>
        <dbReference type="EMBL" id="ALC18233.1"/>
    </source>
</evidence>
<dbReference type="FunFam" id="3.30.2010.30:FF:000002">
    <property type="entry name" value="Putative aminopeptidase N"/>
    <property type="match status" value="1"/>
</dbReference>
<dbReference type="PANTHER" id="PTHR46322">
    <property type="entry name" value="PUROMYCIN-SENSITIVE AMINOPEPTIDASE"/>
    <property type="match status" value="1"/>
</dbReference>
<name>A0A0M3QGQ9_9BACT</name>
<dbReference type="EC" id="3.4.11.2" evidence="4"/>
<proteinExistence type="inferred from homology"/>
<dbReference type="FunFam" id="2.60.40.1730:FF:000005">
    <property type="entry name" value="Aminopeptidase N"/>
    <property type="match status" value="1"/>
</dbReference>
<protein>
    <recommendedName>
        <fullName evidence="5">Aminopeptidase N</fullName>
        <ecNumber evidence="4">3.4.11.2</ecNumber>
    </recommendedName>
    <alternativeName>
        <fullName evidence="12">Alpha-aminoacylpeptide hydrolase</fullName>
    </alternativeName>
</protein>
<dbReference type="InterPro" id="IPR042097">
    <property type="entry name" value="Aminopeptidase_N-like_N_sf"/>
</dbReference>
<dbReference type="Pfam" id="PF17432">
    <property type="entry name" value="DUF3458_C"/>
    <property type="match status" value="1"/>
</dbReference>
<dbReference type="SUPFAM" id="SSF55486">
    <property type="entry name" value="Metalloproteases ('zincins'), catalytic domain"/>
    <property type="match status" value="1"/>
</dbReference>
<evidence type="ECO:0000313" key="19">
    <source>
        <dbReference type="Proteomes" id="UP000057158"/>
    </source>
</evidence>
<dbReference type="PRINTS" id="PR00756">
    <property type="entry name" value="ALADIPTASE"/>
</dbReference>
<evidence type="ECO:0000256" key="7">
    <source>
        <dbReference type="ARBA" id="ARBA00022670"/>
    </source>
</evidence>
<gene>
    <name evidence="18" type="primary">pepN</name>
    <name evidence="18" type="ORF">DSOUD_3519</name>
</gene>
<dbReference type="Pfam" id="PF11940">
    <property type="entry name" value="DUF3458"/>
    <property type="match status" value="1"/>
</dbReference>
<evidence type="ECO:0000259" key="16">
    <source>
        <dbReference type="Pfam" id="PF17432"/>
    </source>
</evidence>
<feature type="domain" description="Peptidase M1 membrane alanine aminopeptidase" evidence="14">
    <location>
        <begin position="229"/>
        <end position="439"/>
    </location>
</feature>
<comment type="cofactor">
    <cofactor evidence="2">
        <name>Zn(2+)</name>
        <dbReference type="ChEBI" id="CHEBI:29105"/>
    </cofactor>
</comment>
<keyword evidence="10" id="KW-0862">Zinc</keyword>